<keyword evidence="3" id="KW-1185">Reference proteome</keyword>
<dbReference type="EMBL" id="SRYR01000001">
    <property type="protein sequence ID" value="TGY44347.1"/>
    <property type="molecule type" value="Genomic_DNA"/>
</dbReference>
<dbReference type="NCBIfam" id="TIGR02833">
    <property type="entry name" value="spore_III_AB"/>
    <property type="match status" value="1"/>
</dbReference>
<accession>A0A4S2DPJ2</accession>
<reference evidence="2 3" key="1">
    <citation type="submission" date="2019-04" db="EMBL/GenBank/DDBJ databases">
        <title>Microbes associate with the intestines of laboratory mice.</title>
        <authorList>
            <person name="Navarre W."/>
            <person name="Wong E."/>
            <person name="Huang K."/>
            <person name="Tropini C."/>
            <person name="Ng K."/>
            <person name="Yu B."/>
        </authorList>
    </citation>
    <scope>NUCLEOTIDE SEQUENCE [LARGE SCALE GENOMIC DNA]</scope>
    <source>
        <strain evidence="2 3">NM50_B9-20</strain>
    </source>
</reference>
<gene>
    <name evidence="2" type="ORF">E5347_05925</name>
</gene>
<protein>
    <submittedName>
        <fullName evidence="2">Stage III sporulation protein SpoAB</fullName>
    </submittedName>
</protein>
<dbReference type="OrthoDB" id="1957909at2"/>
<keyword evidence="1" id="KW-0812">Transmembrane</keyword>
<keyword evidence="1" id="KW-0472">Membrane</keyword>
<feature type="transmembrane region" description="Helical" evidence="1">
    <location>
        <begin position="6"/>
        <end position="22"/>
    </location>
</feature>
<dbReference type="InterPro" id="IPR014198">
    <property type="entry name" value="Spore_III_AB"/>
</dbReference>
<sequence length="172" mass="19563">MLKIIAVLIIFLSSSFIGYYYGETFNKRSKQLKEILKAILFLNNEVIYANTPLPEALNYISHKVEDPIKSSLSGVSSRLSNNEVESVYSAFKKEYKNSSQDYFLKSEDEVIIKDFFKGLGETGVYGQDKIFNLTIENLKINCSTAEELAKKNSKMYRILGMCLGAMISIFFI</sequence>
<evidence type="ECO:0000256" key="1">
    <source>
        <dbReference type="SAM" id="Phobius"/>
    </source>
</evidence>
<comment type="caution">
    <text evidence="2">The sequence shown here is derived from an EMBL/GenBank/DDBJ whole genome shotgun (WGS) entry which is preliminary data.</text>
</comment>
<name>A0A4S2DPJ2_9CLOT</name>
<dbReference type="Pfam" id="PF09548">
    <property type="entry name" value="Spore_III_AB"/>
    <property type="match status" value="1"/>
</dbReference>
<dbReference type="PIRSF" id="PIRSF021435">
    <property type="entry name" value="SpoIIIAB"/>
    <property type="match status" value="1"/>
</dbReference>
<evidence type="ECO:0000313" key="3">
    <source>
        <dbReference type="Proteomes" id="UP000306888"/>
    </source>
</evidence>
<evidence type="ECO:0000313" key="2">
    <source>
        <dbReference type="EMBL" id="TGY44347.1"/>
    </source>
</evidence>
<dbReference type="AlphaFoldDB" id="A0A4S2DPJ2"/>
<proteinExistence type="predicted"/>
<dbReference type="RefSeq" id="WP_136005472.1">
    <property type="nucleotide sequence ID" value="NZ_SRYR01000001.1"/>
</dbReference>
<keyword evidence="1" id="KW-1133">Transmembrane helix</keyword>
<organism evidence="2 3">
    <name type="scientific">Clostridium sartagoforme</name>
    <dbReference type="NCBI Taxonomy" id="84031"/>
    <lineage>
        <taxon>Bacteria</taxon>
        <taxon>Bacillati</taxon>
        <taxon>Bacillota</taxon>
        <taxon>Clostridia</taxon>
        <taxon>Eubacteriales</taxon>
        <taxon>Clostridiaceae</taxon>
        <taxon>Clostridium</taxon>
    </lineage>
</organism>
<dbReference type="Proteomes" id="UP000306888">
    <property type="component" value="Unassembled WGS sequence"/>
</dbReference>